<dbReference type="Gramene" id="EFJ22311">
    <property type="protein sequence ID" value="EFJ22311"/>
    <property type="gene ID" value="SELMODRAFT_416523"/>
</dbReference>
<dbReference type="Proteomes" id="UP000001514">
    <property type="component" value="Unassembled WGS sequence"/>
</dbReference>
<dbReference type="KEGG" id="smo:SELMODRAFT_416523"/>
<dbReference type="HOGENOM" id="CLU_1285197_0_0_1"/>
<reference evidence="2 3" key="1">
    <citation type="journal article" date="2011" name="Science">
        <title>The Selaginella genome identifies genetic changes associated with the evolution of vascular plants.</title>
        <authorList>
            <person name="Banks J.A."/>
            <person name="Nishiyama T."/>
            <person name="Hasebe M."/>
            <person name="Bowman J.L."/>
            <person name="Gribskov M."/>
            <person name="dePamphilis C."/>
            <person name="Albert V.A."/>
            <person name="Aono N."/>
            <person name="Aoyama T."/>
            <person name="Ambrose B.A."/>
            <person name="Ashton N.W."/>
            <person name="Axtell M.J."/>
            <person name="Barker E."/>
            <person name="Barker M.S."/>
            <person name="Bennetzen J.L."/>
            <person name="Bonawitz N.D."/>
            <person name="Chapple C."/>
            <person name="Cheng C."/>
            <person name="Correa L.G."/>
            <person name="Dacre M."/>
            <person name="DeBarry J."/>
            <person name="Dreyer I."/>
            <person name="Elias M."/>
            <person name="Engstrom E.M."/>
            <person name="Estelle M."/>
            <person name="Feng L."/>
            <person name="Finet C."/>
            <person name="Floyd S.K."/>
            <person name="Frommer W.B."/>
            <person name="Fujita T."/>
            <person name="Gramzow L."/>
            <person name="Gutensohn M."/>
            <person name="Harholt J."/>
            <person name="Hattori M."/>
            <person name="Heyl A."/>
            <person name="Hirai T."/>
            <person name="Hiwatashi Y."/>
            <person name="Ishikawa M."/>
            <person name="Iwata M."/>
            <person name="Karol K.G."/>
            <person name="Koehler B."/>
            <person name="Kolukisaoglu U."/>
            <person name="Kubo M."/>
            <person name="Kurata T."/>
            <person name="Lalonde S."/>
            <person name="Li K."/>
            <person name="Li Y."/>
            <person name="Litt A."/>
            <person name="Lyons E."/>
            <person name="Manning G."/>
            <person name="Maruyama T."/>
            <person name="Michael T.P."/>
            <person name="Mikami K."/>
            <person name="Miyazaki S."/>
            <person name="Morinaga S."/>
            <person name="Murata T."/>
            <person name="Mueller-Roeber B."/>
            <person name="Nelson D.R."/>
            <person name="Obara M."/>
            <person name="Oguri Y."/>
            <person name="Olmstead R.G."/>
            <person name="Onodera N."/>
            <person name="Petersen B.L."/>
            <person name="Pils B."/>
            <person name="Prigge M."/>
            <person name="Rensing S.A."/>
            <person name="Riano-Pachon D.M."/>
            <person name="Roberts A.W."/>
            <person name="Sato Y."/>
            <person name="Scheller H.V."/>
            <person name="Schulz B."/>
            <person name="Schulz C."/>
            <person name="Shakirov E.V."/>
            <person name="Shibagaki N."/>
            <person name="Shinohara N."/>
            <person name="Shippen D.E."/>
            <person name="Soerensen I."/>
            <person name="Sotooka R."/>
            <person name="Sugimoto N."/>
            <person name="Sugita M."/>
            <person name="Sumikawa N."/>
            <person name="Tanurdzic M."/>
            <person name="Theissen G."/>
            <person name="Ulvskov P."/>
            <person name="Wakazuki S."/>
            <person name="Weng J.K."/>
            <person name="Willats W.W."/>
            <person name="Wipf D."/>
            <person name="Wolf P.G."/>
            <person name="Yang L."/>
            <person name="Zimmer A.D."/>
            <person name="Zhu Q."/>
            <person name="Mitros T."/>
            <person name="Hellsten U."/>
            <person name="Loque D."/>
            <person name="Otillar R."/>
            <person name="Salamov A."/>
            <person name="Schmutz J."/>
            <person name="Shapiro H."/>
            <person name="Lindquist E."/>
            <person name="Lucas S."/>
            <person name="Rokhsar D."/>
            <person name="Grigoriev I.V."/>
        </authorList>
    </citation>
    <scope>NUCLEOTIDE SEQUENCE [LARGE SCALE GENOMIC DNA]</scope>
</reference>
<feature type="compositionally biased region" description="Polar residues" evidence="1">
    <location>
        <begin position="213"/>
        <end position="224"/>
    </location>
</feature>
<dbReference type="AlphaFoldDB" id="D8RZJ8"/>
<dbReference type="EMBL" id="GL377596">
    <property type="protein sequence ID" value="EFJ22311.1"/>
    <property type="molecule type" value="Genomic_DNA"/>
</dbReference>
<protein>
    <submittedName>
        <fullName evidence="2">Uncharacterized protein</fullName>
    </submittedName>
</protein>
<accession>D8RZJ8</accession>
<dbReference type="InParanoid" id="D8RZJ8"/>
<feature type="region of interest" description="Disordered" evidence="1">
    <location>
        <begin position="199"/>
        <end position="224"/>
    </location>
</feature>
<keyword evidence="3" id="KW-1185">Reference proteome</keyword>
<sequence>MKPIWRGPAEQLQASCCRFRRSIEDVSESALKQVSRTKLTDMQVSFTYNMCRYLRDASAFVRLARGGMGEKARYIITLIDSLAMTFASENYGNLFTFPESCQEILHDARKVKDAKLKKTIESFARGEQREEDQEPLVHSAVLANVFGDIERVCGGKGDPEAQEGVYRLSIVYAYLKLIEKQSREEPNFLTDWQISRLMSNKPSTNSRPHKRSTIQSSLNSFMTN</sequence>
<organism evidence="3">
    <name type="scientific">Selaginella moellendorffii</name>
    <name type="common">Spikemoss</name>
    <dbReference type="NCBI Taxonomy" id="88036"/>
    <lineage>
        <taxon>Eukaryota</taxon>
        <taxon>Viridiplantae</taxon>
        <taxon>Streptophyta</taxon>
        <taxon>Embryophyta</taxon>
        <taxon>Tracheophyta</taxon>
        <taxon>Lycopodiopsida</taxon>
        <taxon>Selaginellales</taxon>
        <taxon>Selaginellaceae</taxon>
        <taxon>Selaginella</taxon>
    </lineage>
</organism>
<proteinExistence type="predicted"/>
<evidence type="ECO:0000256" key="1">
    <source>
        <dbReference type="SAM" id="MobiDB-lite"/>
    </source>
</evidence>
<evidence type="ECO:0000313" key="3">
    <source>
        <dbReference type="Proteomes" id="UP000001514"/>
    </source>
</evidence>
<gene>
    <name evidence="2" type="ORF">SELMODRAFT_416523</name>
</gene>
<evidence type="ECO:0000313" key="2">
    <source>
        <dbReference type="EMBL" id="EFJ22311.1"/>
    </source>
</evidence>
<name>D8RZJ8_SELML</name>